<dbReference type="EMBL" id="JWZT01002253">
    <property type="protein sequence ID" value="KII69914.1"/>
    <property type="molecule type" value="Genomic_DNA"/>
</dbReference>
<dbReference type="Proteomes" id="UP000031668">
    <property type="component" value="Unassembled WGS sequence"/>
</dbReference>
<comment type="caution">
    <text evidence="1">The sequence shown here is derived from an EMBL/GenBank/DDBJ whole genome shotgun (WGS) entry which is preliminary data.</text>
</comment>
<protein>
    <submittedName>
        <fullName evidence="1">Uncharacterized protein</fullName>
    </submittedName>
</protein>
<name>A0A0C2IX47_THEKT</name>
<evidence type="ECO:0000313" key="1">
    <source>
        <dbReference type="EMBL" id="KII69914.1"/>
    </source>
</evidence>
<evidence type="ECO:0000313" key="2">
    <source>
        <dbReference type="Proteomes" id="UP000031668"/>
    </source>
</evidence>
<dbReference type="AlphaFoldDB" id="A0A0C2IX47"/>
<reference evidence="1 2" key="1">
    <citation type="journal article" date="2014" name="Genome Biol. Evol.">
        <title>The genome of the myxosporean Thelohanellus kitauei shows adaptations to nutrient acquisition within its fish host.</title>
        <authorList>
            <person name="Yang Y."/>
            <person name="Xiong J."/>
            <person name="Zhou Z."/>
            <person name="Huo F."/>
            <person name="Miao W."/>
            <person name="Ran C."/>
            <person name="Liu Y."/>
            <person name="Zhang J."/>
            <person name="Feng J."/>
            <person name="Wang M."/>
            <person name="Wang M."/>
            <person name="Wang L."/>
            <person name="Yao B."/>
        </authorList>
    </citation>
    <scope>NUCLEOTIDE SEQUENCE [LARGE SCALE GENOMIC DNA]</scope>
    <source>
        <strain evidence="1">Wuqing</strain>
    </source>
</reference>
<keyword evidence="2" id="KW-1185">Reference proteome</keyword>
<sequence>MLFEGFGRFTFSTPPLALVNALPELMPAIFEQAEPSKPSFFALFDYLVLATRDLLATLELPLPQHADSTVRADETPAVQYSSSWQKGTSGEIKGRRLLMAINLQGEGQEVTDR</sequence>
<gene>
    <name evidence="1" type="ORF">RF11_15695</name>
</gene>
<accession>A0A0C2IX47</accession>
<proteinExistence type="predicted"/>
<organism evidence="1 2">
    <name type="scientific">Thelohanellus kitauei</name>
    <name type="common">Myxosporean</name>
    <dbReference type="NCBI Taxonomy" id="669202"/>
    <lineage>
        <taxon>Eukaryota</taxon>
        <taxon>Metazoa</taxon>
        <taxon>Cnidaria</taxon>
        <taxon>Myxozoa</taxon>
        <taxon>Myxosporea</taxon>
        <taxon>Bivalvulida</taxon>
        <taxon>Platysporina</taxon>
        <taxon>Myxobolidae</taxon>
        <taxon>Thelohanellus</taxon>
    </lineage>
</organism>